<evidence type="ECO:0000313" key="1">
    <source>
        <dbReference type="EMBL" id="QQO91709.1"/>
    </source>
</evidence>
<keyword evidence="2" id="KW-1185">Reference proteome</keyword>
<accession>A0A7T8ERS9</accession>
<protein>
    <submittedName>
        <fullName evidence="1">YcfL protein</fullName>
    </submittedName>
</protein>
<organism evidence="1 2">
    <name type="scientific">Flavobacterium phage vB_FspM_immuto_2-6A</name>
    <dbReference type="NCBI Taxonomy" id="2801477"/>
    <lineage>
        <taxon>Viruses</taxon>
        <taxon>Duplodnaviria</taxon>
        <taxon>Heunggongvirae</taxon>
        <taxon>Uroviricota</taxon>
        <taxon>Caudoviricetes</taxon>
        <taxon>Immutovirus</taxon>
        <taxon>Immutovirus immuto</taxon>
    </lineage>
</organism>
<name>A0A7T8ERS9_9CAUD</name>
<sequence length="75" mass="8009">MKKVFLTLALVAAVLVSCKQVSTEETSTVDSTAVISTEEAAIIETEKVQDSIDAATDSTVVSDDEARDYLKDAIK</sequence>
<proteinExistence type="predicted"/>
<dbReference type="PROSITE" id="PS51257">
    <property type="entry name" value="PROKAR_LIPOPROTEIN"/>
    <property type="match status" value="1"/>
</dbReference>
<gene>
    <name evidence="1" type="ORF">immuto26A_30</name>
</gene>
<dbReference type="Proteomes" id="UP000595566">
    <property type="component" value="Segment"/>
</dbReference>
<evidence type="ECO:0000313" key="2">
    <source>
        <dbReference type="Proteomes" id="UP000595566"/>
    </source>
</evidence>
<dbReference type="EMBL" id="MW353175">
    <property type="protein sequence ID" value="QQO91709.1"/>
    <property type="molecule type" value="Genomic_DNA"/>
</dbReference>
<reference evidence="1 2" key="1">
    <citation type="submission" date="2020-12" db="EMBL/GenBank/DDBJ databases">
        <title>Dynamics of Baltic Sea phages driven by environmental changes.</title>
        <authorList>
            <person name="Hoetzinger M."/>
            <person name="Nilsson E."/>
            <person name="Holmfeldt K."/>
        </authorList>
    </citation>
    <scope>NUCLEOTIDE SEQUENCE [LARGE SCALE GENOMIC DNA]</scope>
</reference>